<dbReference type="InterPro" id="IPR012677">
    <property type="entry name" value="Nucleotide-bd_a/b_plait_sf"/>
</dbReference>
<feature type="region of interest" description="Disordered" evidence="2">
    <location>
        <begin position="145"/>
        <end position="220"/>
    </location>
</feature>
<proteinExistence type="predicted"/>
<evidence type="ECO:0000256" key="1">
    <source>
        <dbReference type="ARBA" id="ARBA00022884"/>
    </source>
</evidence>
<dbReference type="GO" id="GO:0005634">
    <property type="term" value="C:nucleus"/>
    <property type="evidence" value="ECO:0007669"/>
    <property type="project" value="TreeGrafter"/>
</dbReference>
<dbReference type="SMART" id="SM00360">
    <property type="entry name" value="RRM"/>
    <property type="match status" value="1"/>
</dbReference>
<accession>A0AAF0JEZ0</accession>
<feature type="compositionally biased region" description="Basic and acidic residues" evidence="2">
    <location>
        <begin position="25"/>
        <end position="46"/>
    </location>
</feature>
<dbReference type="Proteomes" id="UP001217754">
    <property type="component" value="Chromosome 2"/>
</dbReference>
<dbReference type="Gene3D" id="3.30.70.330">
    <property type="match status" value="1"/>
</dbReference>
<evidence type="ECO:0000313" key="4">
    <source>
        <dbReference type="EMBL" id="WFD38431.1"/>
    </source>
</evidence>
<keyword evidence="1" id="KW-0694">RNA-binding</keyword>
<dbReference type="CDD" id="cd12418">
    <property type="entry name" value="RRM_Aly_REF_like"/>
    <property type="match status" value="1"/>
</dbReference>
<dbReference type="SUPFAM" id="SSF54928">
    <property type="entry name" value="RNA-binding domain, RBD"/>
    <property type="match status" value="1"/>
</dbReference>
<dbReference type="PANTHER" id="PTHR19965:SF82">
    <property type="entry name" value="THO COMPLEX SUBUNIT 4"/>
    <property type="match status" value="1"/>
</dbReference>
<feature type="domain" description="RRM" evidence="3">
    <location>
        <begin position="64"/>
        <end position="137"/>
    </location>
</feature>
<evidence type="ECO:0000259" key="3">
    <source>
        <dbReference type="SMART" id="SM00360"/>
    </source>
</evidence>
<dbReference type="RefSeq" id="XP_060121328.1">
    <property type="nucleotide sequence ID" value="XM_060265345.1"/>
</dbReference>
<sequence>MASRLLDQSLADVRRQRQSSGARTAPKERAASDQDTWKHDKFEGRRARPSRNAPHGEQDVIATRVAIEGLHYEVSEAELKDLFSQIGPIAQGPTITFDASGRSTGNASVWYASEADAQTAVVEFDGAKAKGEPIQVKVLGTSRIARGGRAARGRGARTPSLMDRMQGAPASRGHARPEKRRGAQRKERRSPASAASLDAELDAFMNAPPETDNGEAAMED</sequence>
<dbReference type="PANTHER" id="PTHR19965">
    <property type="entry name" value="RNA AND EXPORT FACTOR BINDING PROTEIN"/>
    <property type="match status" value="1"/>
</dbReference>
<feature type="region of interest" description="Disordered" evidence="2">
    <location>
        <begin position="1"/>
        <end position="59"/>
    </location>
</feature>
<dbReference type="EMBL" id="CP119959">
    <property type="protein sequence ID" value="WFD38431.1"/>
    <property type="molecule type" value="Genomic_DNA"/>
</dbReference>
<evidence type="ECO:0000313" key="5">
    <source>
        <dbReference type="Proteomes" id="UP001217754"/>
    </source>
</evidence>
<dbReference type="GeneID" id="85225033"/>
<evidence type="ECO:0000256" key="2">
    <source>
        <dbReference type="SAM" id="MobiDB-lite"/>
    </source>
</evidence>
<protein>
    <recommendedName>
        <fullName evidence="3">RRM domain-containing protein</fullName>
    </recommendedName>
</protein>
<dbReference type="Pfam" id="PF00076">
    <property type="entry name" value="RRM_1"/>
    <property type="match status" value="1"/>
</dbReference>
<keyword evidence="5" id="KW-1185">Reference proteome</keyword>
<name>A0AAF0JEZ0_9BASI</name>
<dbReference type="GO" id="GO:0003729">
    <property type="term" value="F:mRNA binding"/>
    <property type="evidence" value="ECO:0007669"/>
    <property type="project" value="TreeGrafter"/>
</dbReference>
<dbReference type="AlphaFoldDB" id="A0AAF0JEZ0"/>
<organism evidence="4 5">
    <name type="scientific">Malassezia japonica</name>
    <dbReference type="NCBI Taxonomy" id="223818"/>
    <lineage>
        <taxon>Eukaryota</taxon>
        <taxon>Fungi</taxon>
        <taxon>Dikarya</taxon>
        <taxon>Basidiomycota</taxon>
        <taxon>Ustilaginomycotina</taxon>
        <taxon>Malasseziomycetes</taxon>
        <taxon>Malasseziales</taxon>
        <taxon>Malasseziaceae</taxon>
        <taxon>Malassezia</taxon>
    </lineage>
</organism>
<dbReference type="InterPro" id="IPR000504">
    <property type="entry name" value="RRM_dom"/>
</dbReference>
<reference evidence="4" key="1">
    <citation type="submission" date="2023-03" db="EMBL/GenBank/DDBJ databases">
        <title>Mating type loci evolution in Malassezia.</title>
        <authorList>
            <person name="Coelho M.A."/>
        </authorList>
    </citation>
    <scope>NUCLEOTIDE SEQUENCE</scope>
    <source>
        <strain evidence="4">CBS 9431</strain>
    </source>
</reference>
<dbReference type="InterPro" id="IPR051229">
    <property type="entry name" value="ALYREF_mRNA_export"/>
</dbReference>
<gene>
    <name evidence="4" type="ORF">MJAP1_001384</name>
</gene>
<dbReference type="InterPro" id="IPR035979">
    <property type="entry name" value="RBD_domain_sf"/>
</dbReference>